<evidence type="ECO:0000256" key="1">
    <source>
        <dbReference type="SAM" id="SignalP"/>
    </source>
</evidence>
<protein>
    <submittedName>
        <fullName evidence="2">Uncharacterized protein</fullName>
    </submittedName>
</protein>
<evidence type="ECO:0000313" key="3">
    <source>
        <dbReference type="Proteomes" id="UP001461498"/>
    </source>
</evidence>
<gene>
    <name evidence="2" type="ORF">O3M35_013011</name>
</gene>
<dbReference type="AlphaFoldDB" id="A0AAW1CEY3"/>
<keyword evidence="3" id="KW-1185">Reference proteome</keyword>
<feature type="chain" id="PRO_5043687919" evidence="1">
    <location>
        <begin position="21"/>
        <end position="135"/>
    </location>
</feature>
<dbReference type="EMBL" id="JAPXFL010000060">
    <property type="protein sequence ID" value="KAK9496714.1"/>
    <property type="molecule type" value="Genomic_DNA"/>
</dbReference>
<dbReference type="Proteomes" id="UP001461498">
    <property type="component" value="Unassembled WGS sequence"/>
</dbReference>
<evidence type="ECO:0000313" key="2">
    <source>
        <dbReference type="EMBL" id="KAK9496714.1"/>
    </source>
</evidence>
<keyword evidence="1" id="KW-0732">Signal</keyword>
<feature type="signal peptide" evidence="1">
    <location>
        <begin position="1"/>
        <end position="20"/>
    </location>
</feature>
<reference evidence="2 3" key="1">
    <citation type="submission" date="2022-12" db="EMBL/GenBank/DDBJ databases">
        <title>Chromosome-level genome assembly of true bugs.</title>
        <authorList>
            <person name="Ma L."/>
            <person name="Li H."/>
        </authorList>
    </citation>
    <scope>NUCLEOTIDE SEQUENCE [LARGE SCALE GENOMIC DNA]</scope>
    <source>
        <strain evidence="2">Lab_2022b</strain>
    </source>
</reference>
<comment type="caution">
    <text evidence="2">The sequence shown here is derived from an EMBL/GenBank/DDBJ whole genome shotgun (WGS) entry which is preliminary data.</text>
</comment>
<proteinExistence type="predicted"/>
<accession>A0AAW1CEY3</accession>
<name>A0AAW1CEY3_9HEMI</name>
<sequence length="135" mass="16813">MYTFHIFFVGLISFLVITEGKPYVSGVLPRLERERLEKERLRRTTERIPDERENDEKWWPQDGFINQDDRRTYNDNNWKPNYYEDRQRFIPTTDRINNQDQFPYYFSTTTSYPDKKYQSRIIFRDERDLTSRWSF</sequence>
<organism evidence="2 3">
    <name type="scientific">Rhynocoris fuscipes</name>
    <dbReference type="NCBI Taxonomy" id="488301"/>
    <lineage>
        <taxon>Eukaryota</taxon>
        <taxon>Metazoa</taxon>
        <taxon>Ecdysozoa</taxon>
        <taxon>Arthropoda</taxon>
        <taxon>Hexapoda</taxon>
        <taxon>Insecta</taxon>
        <taxon>Pterygota</taxon>
        <taxon>Neoptera</taxon>
        <taxon>Paraneoptera</taxon>
        <taxon>Hemiptera</taxon>
        <taxon>Heteroptera</taxon>
        <taxon>Panheteroptera</taxon>
        <taxon>Cimicomorpha</taxon>
        <taxon>Reduviidae</taxon>
        <taxon>Harpactorinae</taxon>
        <taxon>Harpactorini</taxon>
        <taxon>Rhynocoris</taxon>
    </lineage>
</organism>